<feature type="domain" description="DRBM" evidence="3">
    <location>
        <begin position="95"/>
        <end position="131"/>
    </location>
</feature>
<dbReference type="AlphaFoldDB" id="A0A3P7J9S6"/>
<dbReference type="EMBL" id="UYYB01027945">
    <property type="protein sequence ID" value="VDM72927.1"/>
    <property type="molecule type" value="Genomic_DNA"/>
</dbReference>
<sequence length="207" mass="23660">MRFAVDDKKVEFTSPPSRSKHEAKEYAAHELLRSHFDIDPPAVAAERPPVVEQPVPPCQKLHVLLAKQNRSVTPNIKYEDLGLADDTVNQMGTIFKSKLIINDKEEFIGSGKSKKAAKNDAAMMALKKIFMFDYNNPESEPVIETPPRARRTAKNGSSQLCFDVSFRKSLMLLWNYEVDQLTFMASKIIIELILRFYHFSNRLPDNF</sequence>
<dbReference type="GO" id="GO:0003723">
    <property type="term" value="F:RNA binding"/>
    <property type="evidence" value="ECO:0007669"/>
    <property type="project" value="UniProtKB-UniRule"/>
</dbReference>
<gene>
    <name evidence="4" type="ORF">SVUK_LOCUS7925</name>
</gene>
<dbReference type="CDD" id="cd00048">
    <property type="entry name" value="DSRM_SF"/>
    <property type="match status" value="1"/>
</dbReference>
<dbReference type="SMART" id="SM00358">
    <property type="entry name" value="DSRM"/>
    <property type="match status" value="1"/>
</dbReference>
<evidence type="ECO:0000256" key="1">
    <source>
        <dbReference type="PROSITE-ProRule" id="PRU00266"/>
    </source>
</evidence>
<evidence type="ECO:0000313" key="4">
    <source>
        <dbReference type="EMBL" id="VDM72927.1"/>
    </source>
</evidence>
<reference evidence="4 5" key="1">
    <citation type="submission" date="2018-11" db="EMBL/GenBank/DDBJ databases">
        <authorList>
            <consortium name="Pathogen Informatics"/>
        </authorList>
    </citation>
    <scope>NUCLEOTIDE SEQUENCE [LARGE SCALE GENOMIC DNA]</scope>
</reference>
<dbReference type="InterPro" id="IPR014720">
    <property type="entry name" value="dsRBD_dom"/>
</dbReference>
<keyword evidence="1" id="KW-0694">RNA-binding</keyword>
<dbReference type="OrthoDB" id="10268011at2759"/>
<dbReference type="SUPFAM" id="SSF54768">
    <property type="entry name" value="dsRNA-binding domain-like"/>
    <property type="match status" value="1"/>
</dbReference>
<feature type="compositionally biased region" description="Basic and acidic residues" evidence="2">
    <location>
        <begin position="1"/>
        <end position="11"/>
    </location>
</feature>
<dbReference type="Proteomes" id="UP000270094">
    <property type="component" value="Unassembled WGS sequence"/>
</dbReference>
<dbReference type="Gene3D" id="3.30.160.20">
    <property type="match status" value="1"/>
</dbReference>
<evidence type="ECO:0000256" key="2">
    <source>
        <dbReference type="SAM" id="MobiDB-lite"/>
    </source>
</evidence>
<dbReference type="PROSITE" id="PS50137">
    <property type="entry name" value="DS_RBD"/>
    <property type="match status" value="1"/>
</dbReference>
<feature type="region of interest" description="Disordered" evidence="2">
    <location>
        <begin position="1"/>
        <end position="21"/>
    </location>
</feature>
<evidence type="ECO:0000313" key="5">
    <source>
        <dbReference type="Proteomes" id="UP000270094"/>
    </source>
</evidence>
<organism evidence="4 5">
    <name type="scientific">Strongylus vulgaris</name>
    <name type="common">Blood worm</name>
    <dbReference type="NCBI Taxonomy" id="40348"/>
    <lineage>
        <taxon>Eukaryota</taxon>
        <taxon>Metazoa</taxon>
        <taxon>Ecdysozoa</taxon>
        <taxon>Nematoda</taxon>
        <taxon>Chromadorea</taxon>
        <taxon>Rhabditida</taxon>
        <taxon>Rhabditina</taxon>
        <taxon>Rhabditomorpha</taxon>
        <taxon>Strongyloidea</taxon>
        <taxon>Strongylidae</taxon>
        <taxon>Strongylus</taxon>
    </lineage>
</organism>
<proteinExistence type="predicted"/>
<name>A0A3P7J9S6_STRVU</name>
<evidence type="ECO:0000259" key="3">
    <source>
        <dbReference type="PROSITE" id="PS50137"/>
    </source>
</evidence>
<keyword evidence="5" id="KW-1185">Reference proteome</keyword>
<protein>
    <recommendedName>
        <fullName evidence="3">DRBM domain-containing protein</fullName>
    </recommendedName>
</protein>
<dbReference type="Pfam" id="PF00035">
    <property type="entry name" value="dsrm"/>
    <property type="match status" value="1"/>
</dbReference>
<accession>A0A3P7J9S6</accession>